<protein>
    <submittedName>
        <fullName evidence="1">Uncharacterized protein</fullName>
    </submittedName>
</protein>
<accession>A0A8S9H8I9</accession>
<comment type="caution">
    <text evidence="1">The sequence shown here is derived from an EMBL/GenBank/DDBJ whole genome shotgun (WGS) entry which is preliminary data.</text>
</comment>
<dbReference type="Proteomes" id="UP000712281">
    <property type="component" value="Unassembled WGS sequence"/>
</dbReference>
<reference evidence="1" key="1">
    <citation type="submission" date="2019-12" db="EMBL/GenBank/DDBJ databases">
        <title>Genome sequencing and annotation of Brassica cretica.</title>
        <authorList>
            <person name="Studholme D.J."/>
            <person name="Sarris P.F."/>
        </authorList>
    </citation>
    <scope>NUCLEOTIDE SEQUENCE</scope>
    <source>
        <strain evidence="1">PFS-001/15</strain>
        <tissue evidence="1">Leaf</tissue>
    </source>
</reference>
<dbReference type="AlphaFoldDB" id="A0A8S9H8I9"/>
<name>A0A8S9H8I9_BRACR</name>
<sequence>MIFSHYSNTVIRLNVCIKELKRRHPISAPLSNSSSPVIFWPLHVFLASLSLVFLRIAAGSGEETSVWVCIQTPWSEGESSPDVSSEFLCVAATTSRTSSSSVFSCLLSRLLKLELPPLDLLVWICSSVRGGSELVPSLCFAIALKDGSFSPSAPVDGSFASPHLKFQKEESQGSEGHLLECSVSEEPPWGWSAVPQTVFRLLSSMISVLDAGSGIKPILGSPETHLFVAEIK</sequence>
<evidence type="ECO:0000313" key="2">
    <source>
        <dbReference type="Proteomes" id="UP000712281"/>
    </source>
</evidence>
<dbReference type="EMBL" id="QGKW02001988">
    <property type="protein sequence ID" value="KAF2552298.1"/>
    <property type="molecule type" value="Genomic_DNA"/>
</dbReference>
<evidence type="ECO:0000313" key="1">
    <source>
        <dbReference type="EMBL" id="KAF2552298.1"/>
    </source>
</evidence>
<proteinExistence type="predicted"/>
<gene>
    <name evidence="1" type="ORF">F2Q68_00035086</name>
</gene>
<organism evidence="1 2">
    <name type="scientific">Brassica cretica</name>
    <name type="common">Mustard</name>
    <dbReference type="NCBI Taxonomy" id="69181"/>
    <lineage>
        <taxon>Eukaryota</taxon>
        <taxon>Viridiplantae</taxon>
        <taxon>Streptophyta</taxon>
        <taxon>Embryophyta</taxon>
        <taxon>Tracheophyta</taxon>
        <taxon>Spermatophyta</taxon>
        <taxon>Magnoliopsida</taxon>
        <taxon>eudicotyledons</taxon>
        <taxon>Gunneridae</taxon>
        <taxon>Pentapetalae</taxon>
        <taxon>rosids</taxon>
        <taxon>malvids</taxon>
        <taxon>Brassicales</taxon>
        <taxon>Brassicaceae</taxon>
        <taxon>Brassiceae</taxon>
        <taxon>Brassica</taxon>
    </lineage>
</organism>